<organism evidence="1 2">
    <name type="scientific">Pseudomonas kribbensis</name>
    <dbReference type="NCBI Taxonomy" id="1628086"/>
    <lineage>
        <taxon>Bacteria</taxon>
        <taxon>Pseudomonadati</taxon>
        <taxon>Pseudomonadota</taxon>
        <taxon>Gammaproteobacteria</taxon>
        <taxon>Pseudomonadales</taxon>
        <taxon>Pseudomonadaceae</taxon>
        <taxon>Pseudomonas</taxon>
    </lineage>
</organism>
<proteinExistence type="predicted"/>
<comment type="caution">
    <text evidence="1">The sequence shown here is derived from an EMBL/GenBank/DDBJ whole genome shotgun (WGS) entry which is preliminary data.</text>
</comment>
<dbReference type="RefSeq" id="WP_134826459.1">
    <property type="nucleotide sequence ID" value="NZ_SPDQ01000013.1"/>
</dbReference>
<evidence type="ECO:0000313" key="2">
    <source>
        <dbReference type="Proteomes" id="UP000297555"/>
    </source>
</evidence>
<dbReference type="EMBL" id="SPDQ01000013">
    <property type="protein sequence ID" value="TFH80937.1"/>
    <property type="molecule type" value="Genomic_DNA"/>
</dbReference>
<name>A0A4Y8VKF0_9PSED</name>
<dbReference type="Proteomes" id="UP000297555">
    <property type="component" value="Unassembled WGS sequence"/>
</dbReference>
<evidence type="ECO:0000313" key="1">
    <source>
        <dbReference type="EMBL" id="TFH80937.1"/>
    </source>
</evidence>
<reference evidence="1 2" key="1">
    <citation type="submission" date="2019-03" db="EMBL/GenBank/DDBJ databases">
        <title>Draft genome sequence of humic substances-degrading Pseudomonas kribbensis CHA-19 from forest soil.</title>
        <authorList>
            <person name="Kim D."/>
        </authorList>
    </citation>
    <scope>NUCLEOTIDE SEQUENCE [LARGE SCALE GENOMIC DNA]</scope>
    <source>
        <strain evidence="1 2">CHA-19</strain>
    </source>
</reference>
<dbReference type="AlphaFoldDB" id="A0A4Y8VKF0"/>
<sequence>MGDVAEERVRAVLLDVMFHEGETVRYAALDAIRSMTSSGVEAGKCLALIASAIERAKQENNQAGRVSVLNLEHLLTSK</sequence>
<protein>
    <submittedName>
        <fullName evidence="1">Uncharacterized protein</fullName>
    </submittedName>
</protein>
<gene>
    <name evidence="1" type="ORF">E4J90_11810</name>
</gene>
<accession>A0A4Y8VKF0</accession>